<feature type="transmembrane region" description="Helical" evidence="1">
    <location>
        <begin position="16"/>
        <end position="36"/>
    </location>
</feature>
<gene>
    <name evidence="2" type="ORF">DFR30_2437</name>
</gene>
<evidence type="ECO:0008006" key="4">
    <source>
        <dbReference type="Google" id="ProtNLM"/>
    </source>
</evidence>
<evidence type="ECO:0000313" key="2">
    <source>
        <dbReference type="EMBL" id="TCK19141.1"/>
    </source>
</evidence>
<proteinExistence type="predicted"/>
<sequence>MNCATHCSLDRQRGMATLLIALVLMMAITVITLSVARTGINQASIDNNQQWHDRLFVAAESAIERLLPVVSTFPETAWSSLPGNEQESWQQNEDDGRVSTELQVTRSPLPRRFLTVQALTRRSDGSGPGVQVTRRFRELSILSPLAELAPPLIIQGCPTDTAANQEVYPPNADSDDAGTAIWLTAGDCPVIDIDTHQGAIQPISLAGELWDALFTLDREAYAELAGQQQNLPDDQRRYWIATTDDLDSQGRWPRSLGSIDQHKLLYFPPEVGCPGFAAGVRIYGVVFIDTPCIGPLTLTSLDITGTLIINGRVNPGSGRVQIANIQIEDPRQAALRFPAFRLIRVPGSWRDF</sequence>
<dbReference type="EMBL" id="SMFX01000001">
    <property type="protein sequence ID" value="TCK19141.1"/>
    <property type="molecule type" value="Genomic_DNA"/>
</dbReference>
<organism evidence="2 3">
    <name type="scientific">Thiogranum longum</name>
    <dbReference type="NCBI Taxonomy" id="1537524"/>
    <lineage>
        <taxon>Bacteria</taxon>
        <taxon>Pseudomonadati</taxon>
        <taxon>Pseudomonadota</taxon>
        <taxon>Gammaproteobacteria</taxon>
        <taxon>Chromatiales</taxon>
        <taxon>Ectothiorhodospiraceae</taxon>
        <taxon>Thiogranum</taxon>
    </lineage>
</organism>
<comment type="caution">
    <text evidence="2">The sequence shown here is derived from an EMBL/GenBank/DDBJ whole genome shotgun (WGS) entry which is preliminary data.</text>
</comment>
<dbReference type="AlphaFoldDB" id="A0A4R1HEI0"/>
<keyword evidence="1" id="KW-0812">Transmembrane</keyword>
<keyword evidence="1" id="KW-1133">Transmembrane helix</keyword>
<protein>
    <recommendedName>
        <fullName evidence="4">PilX-like prepilin protein</fullName>
    </recommendedName>
</protein>
<evidence type="ECO:0000256" key="1">
    <source>
        <dbReference type="SAM" id="Phobius"/>
    </source>
</evidence>
<name>A0A4R1HEI0_9GAMM</name>
<accession>A0A4R1HEI0</accession>
<dbReference type="Proteomes" id="UP000295707">
    <property type="component" value="Unassembled WGS sequence"/>
</dbReference>
<evidence type="ECO:0000313" key="3">
    <source>
        <dbReference type="Proteomes" id="UP000295707"/>
    </source>
</evidence>
<keyword evidence="3" id="KW-1185">Reference proteome</keyword>
<reference evidence="2 3" key="1">
    <citation type="submission" date="2019-03" db="EMBL/GenBank/DDBJ databases">
        <title>Genomic Encyclopedia of Type Strains, Phase IV (KMG-IV): sequencing the most valuable type-strain genomes for metagenomic binning, comparative biology and taxonomic classification.</title>
        <authorList>
            <person name="Goeker M."/>
        </authorList>
    </citation>
    <scope>NUCLEOTIDE SEQUENCE [LARGE SCALE GENOMIC DNA]</scope>
    <source>
        <strain evidence="2 3">DSM 19610</strain>
    </source>
</reference>
<keyword evidence="1" id="KW-0472">Membrane</keyword>